<feature type="domain" description="Glycosyl transferase family 1" evidence="1">
    <location>
        <begin position="139"/>
        <end position="251"/>
    </location>
</feature>
<evidence type="ECO:0000313" key="3">
    <source>
        <dbReference type="EMBL" id="PZO83216.1"/>
    </source>
</evidence>
<dbReference type="PANTHER" id="PTHR45947:SF3">
    <property type="entry name" value="SULFOQUINOVOSYL TRANSFERASE SQD2"/>
    <property type="match status" value="1"/>
</dbReference>
<comment type="caution">
    <text evidence="3">The sequence shown here is derived from an EMBL/GenBank/DDBJ whole genome shotgun (WGS) entry which is preliminary data.</text>
</comment>
<name>A0A2W4ZNQ1_9BACT</name>
<dbReference type="AlphaFoldDB" id="A0A2W4ZNQ1"/>
<dbReference type="Proteomes" id="UP000249557">
    <property type="component" value="Unassembled WGS sequence"/>
</dbReference>
<gene>
    <name evidence="3" type="ORF">DI626_09225</name>
</gene>
<reference evidence="3 4" key="1">
    <citation type="submission" date="2017-08" db="EMBL/GenBank/DDBJ databases">
        <title>Infants hospitalized years apart are colonized by the same room-sourced microbial strains.</title>
        <authorList>
            <person name="Brooks B."/>
            <person name="Olm M.R."/>
            <person name="Firek B.A."/>
            <person name="Baker R."/>
            <person name="Thomas B.C."/>
            <person name="Morowitz M.J."/>
            <person name="Banfield J.F."/>
        </authorList>
    </citation>
    <scope>NUCLEOTIDE SEQUENCE [LARGE SCALE GENOMIC DNA]</scope>
    <source>
        <strain evidence="3">S2_018_000_R2_104</strain>
    </source>
</reference>
<feature type="non-terminal residue" evidence="3">
    <location>
        <position position="1"/>
    </location>
</feature>
<evidence type="ECO:0000259" key="1">
    <source>
        <dbReference type="Pfam" id="PF00534"/>
    </source>
</evidence>
<dbReference type="InterPro" id="IPR028098">
    <property type="entry name" value="Glyco_trans_4-like_N"/>
</dbReference>
<keyword evidence="3" id="KW-0808">Transferase</keyword>
<dbReference type="InterPro" id="IPR050194">
    <property type="entry name" value="Glycosyltransferase_grp1"/>
</dbReference>
<organism evidence="3 4">
    <name type="scientific">Micavibrio aeruginosavorus</name>
    <dbReference type="NCBI Taxonomy" id="349221"/>
    <lineage>
        <taxon>Bacteria</taxon>
        <taxon>Pseudomonadati</taxon>
        <taxon>Bdellovibrionota</taxon>
        <taxon>Bdellovibrionia</taxon>
        <taxon>Bdellovibrionales</taxon>
        <taxon>Pseudobdellovibrionaceae</taxon>
        <taxon>Micavibrio</taxon>
    </lineage>
</organism>
<dbReference type="Gene3D" id="3.40.50.2000">
    <property type="entry name" value="Glycogen Phosphorylase B"/>
    <property type="match status" value="2"/>
</dbReference>
<dbReference type="InterPro" id="IPR001296">
    <property type="entry name" value="Glyco_trans_1"/>
</dbReference>
<accession>A0A2W4ZNQ1</accession>
<proteinExistence type="predicted"/>
<evidence type="ECO:0000313" key="4">
    <source>
        <dbReference type="Proteomes" id="UP000249557"/>
    </source>
</evidence>
<dbReference type="GO" id="GO:0016757">
    <property type="term" value="F:glycosyltransferase activity"/>
    <property type="evidence" value="ECO:0007669"/>
    <property type="project" value="InterPro"/>
</dbReference>
<dbReference type="Pfam" id="PF13439">
    <property type="entry name" value="Glyco_transf_4"/>
    <property type="match status" value="1"/>
</dbReference>
<dbReference type="PANTHER" id="PTHR45947">
    <property type="entry name" value="SULFOQUINOVOSYL TRANSFERASE SQD2"/>
    <property type="match status" value="1"/>
</dbReference>
<evidence type="ECO:0000259" key="2">
    <source>
        <dbReference type="Pfam" id="PF13439"/>
    </source>
</evidence>
<protein>
    <submittedName>
        <fullName evidence="3">Glycosyltransferase family 1 protein</fullName>
    </submittedName>
</protein>
<sequence>PGYAEIRLTLFPAARLRHMIAAFEPDLLHIATEGPLGLAARRHAVDKGLRFTSCYHTHFPDYAAARAARYIPSLYAPVQTMAIRFVRWFHAPSSCVFTATNSLTKTLLGWNFKSPLKMMTRGINHALFHPGEKTLFQEMKHPVALYVGRIAIEKNLDDFLSMPFDGTKVLVGGGPDLEDLKKKYPDAIFTGPKTGTDLADHYRSADVFVFPSKTDTFGMVLVEALACGLPVAAYPVTGPIDIITDDFLGALDNDLAAATSKALQHGTAAQRSRHAMENYSWRIATHQFLETDPT</sequence>
<dbReference type="EMBL" id="QFNK01000218">
    <property type="protein sequence ID" value="PZO83216.1"/>
    <property type="molecule type" value="Genomic_DNA"/>
</dbReference>
<dbReference type="Pfam" id="PF00534">
    <property type="entry name" value="Glycos_transf_1"/>
    <property type="match status" value="1"/>
</dbReference>
<dbReference type="SUPFAM" id="SSF53756">
    <property type="entry name" value="UDP-Glycosyltransferase/glycogen phosphorylase"/>
    <property type="match status" value="1"/>
</dbReference>
<feature type="domain" description="Glycosyltransferase subfamily 4-like N-terminal" evidence="2">
    <location>
        <begin position="2"/>
        <end position="125"/>
    </location>
</feature>